<proteinExistence type="predicted"/>
<protein>
    <submittedName>
        <fullName evidence="3">Uncharacterized protein</fullName>
    </submittedName>
</protein>
<accession>A0A1Z5K3N9</accession>
<evidence type="ECO:0000313" key="4">
    <source>
        <dbReference type="Proteomes" id="UP000198406"/>
    </source>
</evidence>
<evidence type="ECO:0000313" key="3">
    <source>
        <dbReference type="EMBL" id="GAX20691.1"/>
    </source>
</evidence>
<sequence>MRNFSIALFALIVSVGTPTTKAQGILGSLLSKLLNKVNPTAAPSMAPSNFPSIAPSTEPTTPPSLMPTYVIGGTNASCDDSDACKADYRRLFEFSDGLDDCKCDRCSDQYSFTLTCDLCVGCSEEADLCADVKYIHNVIAAGRNNFTFVRFTISGEVNGSDSASTHVVAEFSRNFKYYLVGNNFAFDYEAAYEFVSEAKVSIDGVVCQDYYIENNCEVIDCRNVPNGELYACEDIESIRFNRSHPLYVFDNEDKTICPGQGYDQYYDDDYYDTTDDTTSTTNDDSFTGDDDTTTTNDDIPPQDDDDKGMAYKGFSLLGQLVLPLLSTSYEDGTETAGGDLPLLNRNFPL</sequence>
<name>A0A1Z5K3N9_FISSO</name>
<feature type="compositionally biased region" description="Low complexity" evidence="1">
    <location>
        <begin position="276"/>
        <end position="285"/>
    </location>
</feature>
<reference evidence="3 4" key="1">
    <citation type="journal article" date="2015" name="Plant Cell">
        <title>Oil accumulation by the oleaginous diatom Fistulifera solaris as revealed by the genome and transcriptome.</title>
        <authorList>
            <person name="Tanaka T."/>
            <person name="Maeda Y."/>
            <person name="Veluchamy A."/>
            <person name="Tanaka M."/>
            <person name="Abida H."/>
            <person name="Marechal E."/>
            <person name="Bowler C."/>
            <person name="Muto M."/>
            <person name="Sunaga Y."/>
            <person name="Tanaka M."/>
            <person name="Yoshino T."/>
            <person name="Taniguchi T."/>
            <person name="Fukuda Y."/>
            <person name="Nemoto M."/>
            <person name="Matsumoto M."/>
            <person name="Wong P.S."/>
            <person name="Aburatani S."/>
            <person name="Fujibuchi W."/>
        </authorList>
    </citation>
    <scope>NUCLEOTIDE SEQUENCE [LARGE SCALE GENOMIC DNA]</scope>
    <source>
        <strain evidence="3 4">JPCC DA0580</strain>
    </source>
</reference>
<organism evidence="3 4">
    <name type="scientific">Fistulifera solaris</name>
    <name type="common">Oleaginous diatom</name>
    <dbReference type="NCBI Taxonomy" id="1519565"/>
    <lineage>
        <taxon>Eukaryota</taxon>
        <taxon>Sar</taxon>
        <taxon>Stramenopiles</taxon>
        <taxon>Ochrophyta</taxon>
        <taxon>Bacillariophyta</taxon>
        <taxon>Bacillariophyceae</taxon>
        <taxon>Bacillariophycidae</taxon>
        <taxon>Naviculales</taxon>
        <taxon>Naviculaceae</taxon>
        <taxon>Fistulifera</taxon>
    </lineage>
</organism>
<feature type="signal peptide" evidence="2">
    <location>
        <begin position="1"/>
        <end position="22"/>
    </location>
</feature>
<dbReference type="Proteomes" id="UP000198406">
    <property type="component" value="Unassembled WGS sequence"/>
</dbReference>
<dbReference type="EMBL" id="BDSP01000151">
    <property type="protein sequence ID" value="GAX20691.1"/>
    <property type="molecule type" value="Genomic_DNA"/>
</dbReference>
<keyword evidence="2" id="KW-0732">Signal</keyword>
<evidence type="ECO:0000256" key="2">
    <source>
        <dbReference type="SAM" id="SignalP"/>
    </source>
</evidence>
<dbReference type="AlphaFoldDB" id="A0A1Z5K3N9"/>
<comment type="caution">
    <text evidence="3">The sequence shown here is derived from an EMBL/GenBank/DDBJ whole genome shotgun (WGS) entry which is preliminary data.</text>
</comment>
<dbReference type="InParanoid" id="A0A1Z5K3N9"/>
<feature type="chain" id="PRO_5012509542" evidence="2">
    <location>
        <begin position="23"/>
        <end position="349"/>
    </location>
</feature>
<keyword evidence="4" id="KW-1185">Reference proteome</keyword>
<evidence type="ECO:0000256" key="1">
    <source>
        <dbReference type="SAM" id="MobiDB-lite"/>
    </source>
</evidence>
<feature type="region of interest" description="Disordered" evidence="1">
    <location>
        <begin position="276"/>
        <end position="308"/>
    </location>
</feature>
<gene>
    <name evidence="3" type="ORF">FisN_32Hu080</name>
</gene>